<dbReference type="PROSITE" id="PS51898">
    <property type="entry name" value="TYR_RECOMBINASE"/>
    <property type="match status" value="1"/>
</dbReference>
<evidence type="ECO:0000259" key="5">
    <source>
        <dbReference type="PROSITE" id="PS51898"/>
    </source>
</evidence>
<dbReference type="EMBL" id="ABLOMU010000001">
    <property type="protein sequence ID" value="EKT4439555.1"/>
    <property type="molecule type" value="Genomic_DNA"/>
</dbReference>
<reference evidence="6" key="1">
    <citation type="submission" date="2022-07" db="EMBL/GenBank/DDBJ databases">
        <authorList>
            <consortium name="Clinical and Environmental Microbiology Branch: Whole genome sequencing antimicrobial resistance pathogens in the healthcare setting"/>
        </authorList>
    </citation>
    <scope>NUCLEOTIDE SEQUENCE</scope>
    <source>
        <strain evidence="6">Stenotrophomonas_maltophilia_2021CK-00905</strain>
    </source>
</reference>
<keyword evidence="2" id="KW-0229">DNA integration</keyword>
<dbReference type="InterPro" id="IPR002104">
    <property type="entry name" value="Integrase_catalytic"/>
</dbReference>
<evidence type="ECO:0000256" key="2">
    <source>
        <dbReference type="ARBA" id="ARBA00022908"/>
    </source>
</evidence>
<keyword evidence="4" id="KW-0233">DNA recombination</keyword>
<dbReference type="Proteomes" id="UP001214521">
    <property type="component" value="Unassembled WGS sequence"/>
</dbReference>
<dbReference type="GO" id="GO:0006310">
    <property type="term" value="P:DNA recombination"/>
    <property type="evidence" value="ECO:0007669"/>
    <property type="project" value="UniProtKB-KW"/>
</dbReference>
<comment type="similarity">
    <text evidence="1">Belongs to the 'phage' integrase family.</text>
</comment>
<sequence>MAKMTKMKKPASRVPGVTYRDDGSPRWEVRIRWMVNGEKRHLPTVRYPVDLDAPKGADTHIERARTDAEVYAKQQRQKIKSESLEWSSAAHHYTLRGILERYRQEVEQGLITTQEDRENKKMASEHVPLKAHVRKSVTKELSAIAVMLGTATTGPNREGFPDIVDRRMDQLSYDLFHSPNSTEALNWRLKGQDGKQAPPGSVKRLLSSLRTIINHAKKVWKLSLDNPLATLKDIKINDKRERTIDAEEWELLCQWMERSRTDPTTYAAIRFARFSAARRAEVCKLDWSDIDQRKKLALLRDTKSNAGESRQRSIPLNGDTMAILEALRANRTGKDLVGPVFRTSRGKRLRPDTITQAWSRAREAVADETGREEIRTARLHDLRHTRVTELGTLLSAAEAAMVSGHRDMGTFMRYFNPKPEDIGRRIDALEAQKGDNKELQGLIEKLALHSVEDITAVFMSAIQRKTLTESNKGR</sequence>
<evidence type="ECO:0000256" key="4">
    <source>
        <dbReference type="ARBA" id="ARBA00023172"/>
    </source>
</evidence>
<accession>A0AAI9C7J7</accession>
<organism evidence="6 7">
    <name type="scientific">Stenotrophomonas maltophilia</name>
    <name type="common">Pseudomonas maltophilia</name>
    <name type="synonym">Xanthomonas maltophilia</name>
    <dbReference type="NCBI Taxonomy" id="40324"/>
    <lineage>
        <taxon>Bacteria</taxon>
        <taxon>Pseudomonadati</taxon>
        <taxon>Pseudomonadota</taxon>
        <taxon>Gammaproteobacteria</taxon>
        <taxon>Lysobacterales</taxon>
        <taxon>Lysobacteraceae</taxon>
        <taxon>Stenotrophomonas</taxon>
        <taxon>Stenotrophomonas maltophilia group</taxon>
    </lineage>
</organism>
<evidence type="ECO:0000256" key="3">
    <source>
        <dbReference type="ARBA" id="ARBA00023125"/>
    </source>
</evidence>
<evidence type="ECO:0000313" key="7">
    <source>
        <dbReference type="Proteomes" id="UP001214521"/>
    </source>
</evidence>
<dbReference type="GO" id="GO:0003677">
    <property type="term" value="F:DNA binding"/>
    <property type="evidence" value="ECO:0007669"/>
    <property type="project" value="UniProtKB-KW"/>
</dbReference>
<dbReference type="Gene3D" id="1.10.443.10">
    <property type="entry name" value="Intergrase catalytic core"/>
    <property type="match status" value="1"/>
</dbReference>
<dbReference type="PANTHER" id="PTHR30349">
    <property type="entry name" value="PHAGE INTEGRASE-RELATED"/>
    <property type="match status" value="1"/>
</dbReference>
<dbReference type="InterPro" id="IPR013762">
    <property type="entry name" value="Integrase-like_cat_sf"/>
</dbReference>
<gene>
    <name evidence="6" type="ORF">QEK83_000148</name>
</gene>
<dbReference type="CDD" id="cd00796">
    <property type="entry name" value="INT_Rci_Hp1_C"/>
    <property type="match status" value="1"/>
</dbReference>
<evidence type="ECO:0000256" key="1">
    <source>
        <dbReference type="ARBA" id="ARBA00008857"/>
    </source>
</evidence>
<dbReference type="InterPro" id="IPR050090">
    <property type="entry name" value="Tyrosine_recombinase_XerCD"/>
</dbReference>
<protein>
    <submittedName>
        <fullName evidence="6">Site-specific integrase</fullName>
    </submittedName>
</protein>
<dbReference type="GO" id="GO:0015074">
    <property type="term" value="P:DNA integration"/>
    <property type="evidence" value="ECO:0007669"/>
    <property type="project" value="UniProtKB-KW"/>
</dbReference>
<feature type="domain" description="Tyr recombinase" evidence="5">
    <location>
        <begin position="239"/>
        <end position="427"/>
    </location>
</feature>
<keyword evidence="3" id="KW-0238">DNA-binding</keyword>
<dbReference type="InterPro" id="IPR011010">
    <property type="entry name" value="DNA_brk_join_enz"/>
</dbReference>
<evidence type="ECO:0000313" key="6">
    <source>
        <dbReference type="EMBL" id="EKT4439555.1"/>
    </source>
</evidence>
<dbReference type="AlphaFoldDB" id="A0AAI9C7J7"/>
<name>A0AAI9C7J7_STEMA</name>
<dbReference type="SUPFAM" id="SSF56349">
    <property type="entry name" value="DNA breaking-rejoining enzymes"/>
    <property type="match status" value="1"/>
</dbReference>
<dbReference type="PANTHER" id="PTHR30349:SF41">
    <property type="entry name" value="INTEGRASE_RECOMBINASE PROTEIN MJ0367-RELATED"/>
    <property type="match status" value="1"/>
</dbReference>
<dbReference type="Pfam" id="PF00589">
    <property type="entry name" value="Phage_integrase"/>
    <property type="match status" value="1"/>
</dbReference>
<proteinExistence type="inferred from homology"/>
<comment type="caution">
    <text evidence="6">The sequence shown here is derived from an EMBL/GenBank/DDBJ whole genome shotgun (WGS) entry which is preliminary data.</text>
</comment>